<evidence type="ECO:0000313" key="2">
    <source>
        <dbReference type="EMBL" id="RXH70484.1"/>
    </source>
</evidence>
<name>A0A498HJI4_MALDO</name>
<dbReference type="EMBL" id="RDQH01000342">
    <property type="protein sequence ID" value="RXH70484.1"/>
    <property type="molecule type" value="Genomic_DNA"/>
</dbReference>
<feature type="compositionally biased region" description="Acidic residues" evidence="1">
    <location>
        <begin position="149"/>
        <end position="162"/>
    </location>
</feature>
<proteinExistence type="predicted"/>
<feature type="compositionally biased region" description="Basic and acidic residues" evidence="1">
    <location>
        <begin position="128"/>
        <end position="148"/>
    </location>
</feature>
<gene>
    <name evidence="2" type="ORF">DVH24_013230</name>
</gene>
<reference evidence="2 3" key="1">
    <citation type="submission" date="2018-10" db="EMBL/GenBank/DDBJ databases">
        <title>A high-quality apple genome assembly.</title>
        <authorList>
            <person name="Hu J."/>
        </authorList>
    </citation>
    <scope>NUCLEOTIDE SEQUENCE [LARGE SCALE GENOMIC DNA]</scope>
    <source>
        <strain evidence="3">cv. HFTH1</strain>
        <tissue evidence="2">Young leaf</tissue>
    </source>
</reference>
<dbReference type="Proteomes" id="UP000290289">
    <property type="component" value="Chromosome 16"/>
</dbReference>
<evidence type="ECO:0000313" key="3">
    <source>
        <dbReference type="Proteomes" id="UP000290289"/>
    </source>
</evidence>
<sequence length="178" mass="19156">MPASSLGTPAFELGHRASASRPKQQHGTAIRRRHPPQLSPEALVIRIALAAALPRQPIDIFRPGLDTLLRLQLQIEFHGLLQALTSGPIALPGSNAAAELDYEQRGGEEGDEADDVGDGNVMEVEGEGGVREEEREGVEDVGKVRGDEEGPGEEDEDEDEEVEGGRRRVLAEEGAIRV</sequence>
<accession>A0A498HJI4</accession>
<evidence type="ECO:0000256" key="1">
    <source>
        <dbReference type="SAM" id="MobiDB-lite"/>
    </source>
</evidence>
<keyword evidence="3" id="KW-1185">Reference proteome</keyword>
<comment type="caution">
    <text evidence="2">The sequence shown here is derived from an EMBL/GenBank/DDBJ whole genome shotgun (WGS) entry which is preliminary data.</text>
</comment>
<protein>
    <submittedName>
        <fullName evidence="2">Uncharacterized protein</fullName>
    </submittedName>
</protein>
<organism evidence="2 3">
    <name type="scientific">Malus domestica</name>
    <name type="common">Apple</name>
    <name type="synonym">Pyrus malus</name>
    <dbReference type="NCBI Taxonomy" id="3750"/>
    <lineage>
        <taxon>Eukaryota</taxon>
        <taxon>Viridiplantae</taxon>
        <taxon>Streptophyta</taxon>
        <taxon>Embryophyta</taxon>
        <taxon>Tracheophyta</taxon>
        <taxon>Spermatophyta</taxon>
        <taxon>Magnoliopsida</taxon>
        <taxon>eudicotyledons</taxon>
        <taxon>Gunneridae</taxon>
        <taxon>Pentapetalae</taxon>
        <taxon>rosids</taxon>
        <taxon>fabids</taxon>
        <taxon>Rosales</taxon>
        <taxon>Rosaceae</taxon>
        <taxon>Amygdaloideae</taxon>
        <taxon>Maleae</taxon>
        <taxon>Malus</taxon>
    </lineage>
</organism>
<feature type="region of interest" description="Disordered" evidence="1">
    <location>
        <begin position="1"/>
        <end position="36"/>
    </location>
</feature>
<feature type="region of interest" description="Disordered" evidence="1">
    <location>
        <begin position="100"/>
        <end position="178"/>
    </location>
</feature>
<dbReference type="AlphaFoldDB" id="A0A498HJI4"/>
<feature type="compositionally biased region" description="Basic and acidic residues" evidence="1">
    <location>
        <begin position="163"/>
        <end position="178"/>
    </location>
</feature>